<dbReference type="RefSeq" id="WP_011972824.1">
    <property type="nucleotide sequence ID" value="NC_009635.1"/>
</dbReference>
<evidence type="ECO:0000259" key="3">
    <source>
        <dbReference type="Pfam" id="PF00384"/>
    </source>
</evidence>
<dbReference type="GO" id="GO:0003954">
    <property type="term" value="F:NADH dehydrogenase activity"/>
    <property type="evidence" value="ECO:0007669"/>
    <property type="project" value="TreeGrafter"/>
</dbReference>
<dbReference type="HOGENOM" id="CLU_034348_0_0_2"/>
<keyword evidence="2" id="KW-0712">Selenocysteine</keyword>
<evidence type="ECO:0000256" key="2">
    <source>
        <dbReference type="PIRNR" id="PIRNR005646"/>
    </source>
</evidence>
<comment type="pathway">
    <text evidence="2">One-carbon metabolism; methanogenesis from CO(2); 5,10-methenyl-5,6,7,8-tetrahydromethanopterin from CO(2): step 1/3.</text>
</comment>
<comment type="catalytic activity">
    <reaction evidence="2">
        <text>N-formylmethanofuran + 2 oxidized [2Fe-2S]-[ferredoxin] + H2O = methanofuran + 2 reduced [2Fe-2S]-[ferredoxin] + CO2 + H(+)</text>
        <dbReference type="Rhea" id="RHEA:19841"/>
        <dbReference type="Rhea" id="RHEA-COMP:10000"/>
        <dbReference type="Rhea" id="RHEA-COMP:10001"/>
        <dbReference type="ChEBI" id="CHEBI:15377"/>
        <dbReference type="ChEBI" id="CHEBI:15378"/>
        <dbReference type="ChEBI" id="CHEBI:16526"/>
        <dbReference type="ChEBI" id="CHEBI:33737"/>
        <dbReference type="ChEBI" id="CHEBI:33738"/>
        <dbReference type="ChEBI" id="CHEBI:57727"/>
        <dbReference type="ChEBI" id="CHEBI:58151"/>
    </reaction>
</comment>
<accession>A6UT70</accession>
<proteinExistence type="inferred from homology"/>
<dbReference type="InterPro" id="IPR016457">
    <property type="entry name" value="Formylmethanofuran_DH_bsu"/>
</dbReference>
<dbReference type="GO" id="GO:0016020">
    <property type="term" value="C:membrane"/>
    <property type="evidence" value="ECO:0007669"/>
    <property type="project" value="TreeGrafter"/>
</dbReference>
<dbReference type="Gene3D" id="3.40.50.740">
    <property type="match status" value="1"/>
</dbReference>
<dbReference type="PANTHER" id="PTHR43105:SF14">
    <property type="entry name" value="FORMATE DEHYDROGENASE H"/>
    <property type="match status" value="1"/>
</dbReference>
<gene>
    <name evidence="4" type="ordered locus">Maeo_0100</name>
</gene>
<dbReference type="NCBIfam" id="TIGR03129">
    <property type="entry name" value="one_C_dehyd_B"/>
    <property type="match status" value="1"/>
</dbReference>
<dbReference type="Gene3D" id="3.40.228.10">
    <property type="entry name" value="Dimethylsulfoxide Reductase, domain 2"/>
    <property type="match status" value="2"/>
</dbReference>
<comment type="similarity">
    <text evidence="2">Belongs to the FwdB family.</text>
</comment>
<dbReference type="GO" id="GO:0019386">
    <property type="term" value="P:methanogenesis, from carbon dioxide"/>
    <property type="evidence" value="ECO:0007669"/>
    <property type="project" value="UniProtKB-UniRule"/>
</dbReference>
<dbReference type="Pfam" id="PF00384">
    <property type="entry name" value="Molybdopterin"/>
    <property type="match status" value="1"/>
</dbReference>
<dbReference type="CDD" id="cd02761">
    <property type="entry name" value="MopB_FmdB-FwdB"/>
    <property type="match status" value="1"/>
</dbReference>
<dbReference type="SUPFAM" id="SSF53706">
    <property type="entry name" value="Formate dehydrogenase/DMSO reductase, domains 1-3"/>
    <property type="match status" value="1"/>
</dbReference>
<name>A6UT70_META3</name>
<protein>
    <recommendedName>
        <fullName evidence="2">formylmethanofuran dehydrogenase subunit B</fullName>
        <ecNumber evidence="2">1.2.7.12</ecNumber>
    </recommendedName>
</protein>
<dbReference type="Proteomes" id="UP000001106">
    <property type="component" value="Chromosome"/>
</dbReference>
<dbReference type="KEGG" id="mae:Maeo_0100"/>
<evidence type="ECO:0000256" key="1">
    <source>
        <dbReference type="ARBA" id="ARBA00023002"/>
    </source>
</evidence>
<dbReference type="PANTHER" id="PTHR43105">
    <property type="entry name" value="RESPIRATORY NITRATE REDUCTASE"/>
    <property type="match status" value="1"/>
</dbReference>
<dbReference type="EC" id="1.2.7.12" evidence="2"/>
<keyword evidence="5" id="KW-1185">Reference proteome</keyword>
<dbReference type="GeneID" id="5327070"/>
<feature type="domain" description="Molybdopterin oxidoreductase" evidence="3">
    <location>
        <begin position="53"/>
        <end position="426"/>
    </location>
</feature>
<dbReference type="InterPro" id="IPR050123">
    <property type="entry name" value="Prok_molybdopt-oxidoreductase"/>
</dbReference>
<dbReference type="eggNOG" id="arCOG01499">
    <property type="taxonomic scope" value="Archaea"/>
</dbReference>
<dbReference type="InterPro" id="IPR006656">
    <property type="entry name" value="Mopterin_OxRdtase"/>
</dbReference>
<reference evidence="4" key="1">
    <citation type="submission" date="2007-06" db="EMBL/GenBank/DDBJ databases">
        <title>Complete sequence of Methanococcus aeolicus Nankai-3.</title>
        <authorList>
            <consortium name="US DOE Joint Genome Institute"/>
            <person name="Copeland A."/>
            <person name="Lucas S."/>
            <person name="Lapidus A."/>
            <person name="Barry K."/>
            <person name="Glavina del Rio T."/>
            <person name="Dalin E."/>
            <person name="Tice H."/>
            <person name="Pitluck S."/>
            <person name="Chain P."/>
            <person name="Malfatti S."/>
            <person name="Shin M."/>
            <person name="Vergez L."/>
            <person name="Schmutz J."/>
            <person name="Larimer F."/>
            <person name="Land M."/>
            <person name="Hauser L."/>
            <person name="Kyrpides N."/>
            <person name="Lykidis A."/>
            <person name="Sieprawska-Lupa M."/>
            <person name="Whitman W.B."/>
            <person name="Richardson P."/>
        </authorList>
    </citation>
    <scope>NUCLEOTIDE SEQUENCE [LARGE SCALE GENOMIC DNA]</scope>
    <source>
        <strain evidence="4">Nankai-3</strain>
    </source>
</reference>
<comment type="function">
    <text evidence="2">Catalyzes the reversible oxidation of CO(2) and methanofuran (MFR) to N-formylmethanofuran (CHO-MFR). This enzyme is oxygen-labile.</text>
</comment>
<dbReference type="GO" id="GO:0022904">
    <property type="term" value="P:respiratory electron transport chain"/>
    <property type="evidence" value="ECO:0007669"/>
    <property type="project" value="TreeGrafter"/>
</dbReference>
<dbReference type="STRING" id="419665.Maeo_0100"/>
<keyword evidence="1 2" id="KW-0560">Oxidoreductase</keyword>
<dbReference type="GO" id="GO:0018493">
    <property type="term" value="F:formylmethanofuran dehydrogenase activity"/>
    <property type="evidence" value="ECO:0007669"/>
    <property type="project" value="UniProtKB-UniRule"/>
</dbReference>
<organism evidence="4 5">
    <name type="scientific">Methanococcus aeolicus (strain ATCC BAA-1280 / DSM 17508 / OCM 812 / Nankai-3)</name>
    <dbReference type="NCBI Taxonomy" id="419665"/>
    <lineage>
        <taxon>Archaea</taxon>
        <taxon>Methanobacteriati</taxon>
        <taxon>Methanobacteriota</taxon>
        <taxon>Methanomada group</taxon>
        <taxon>Methanococci</taxon>
        <taxon>Methanococcales</taxon>
        <taxon>Methanococcaceae</taxon>
        <taxon>Methanococcus</taxon>
    </lineage>
</organism>
<dbReference type="PIRSF" id="PIRSF005646">
    <property type="entry name" value="FwdB"/>
    <property type="match status" value="1"/>
</dbReference>
<keyword evidence="2" id="KW-0484">Methanogenesis</keyword>
<evidence type="ECO:0000313" key="5">
    <source>
        <dbReference type="Proteomes" id="UP000001106"/>
    </source>
</evidence>
<dbReference type="AlphaFoldDB" id="A6UT70"/>
<dbReference type="OrthoDB" id="23466at2157"/>
<dbReference type="EMBL" id="CP000743">
    <property type="protein sequence ID" value="ABR55692.1"/>
    <property type="molecule type" value="Genomic_DNA"/>
</dbReference>
<sequence>MEIVKDVVCPFCGCLCDDGEVMVENGGVTGTKNLCRIGHAKFMHSAHKSSRHLDPHIRQENGELKKVDMDTAIEESARILVEANWPILYGWSATLCESQQKGIELTELVGGVFDNTAAVCHGPSLLAVQDRGYPTCSLDEAKNYADLVFYWGCNPVHAHPRHMSRYSIHARGFFREKGIHDRTMIVVDPRKTDSAKMADIHIQPYPGTDHILISALKMILNGVEPQQDVIAGVPKEQLYELVDIVGKHQFSVVFFGMGLTQSRGKHRNIDNAITLIADLNKHIKSVLVPMRGHYNVAGCNIVAAYETGYPFCVDFSKGYPTYNPGESSTIDMLTSESADAMLVCGADPGHSFPNKAVASMAKMPVININPVINPTDPVCDIIIPCAFGGVEHAGTGYRMDCMPMRLKEVVSPPEGIISDTEILKKIILNVKQML</sequence>
<evidence type="ECO:0000313" key="4">
    <source>
        <dbReference type="EMBL" id="ABR55692.1"/>
    </source>
</evidence>